<name>A0A835AU92_9POAL</name>
<dbReference type="EMBL" id="JACEFO010002183">
    <property type="protein sequence ID" value="KAF8675466.1"/>
    <property type="molecule type" value="Genomic_DNA"/>
</dbReference>
<sequence>MENEVGVKKEALAATEEATPTWNAPPLLLEKEPEASEKYHNQMVGEESAKDYFNQFKAMPAQKHWICVKNYFSQKCSSVMSFAPNPLCSSRYSSSMVRALGFSLSFLASSSGLYC</sequence>
<comment type="caution">
    <text evidence="1">The sequence shown here is derived from an EMBL/GenBank/DDBJ whole genome shotgun (WGS) entry which is preliminary data.</text>
</comment>
<keyword evidence="2" id="KW-1185">Reference proteome</keyword>
<protein>
    <submittedName>
        <fullName evidence="1">Uncharacterized protein</fullName>
    </submittedName>
</protein>
<evidence type="ECO:0000313" key="1">
    <source>
        <dbReference type="EMBL" id="KAF8675466.1"/>
    </source>
</evidence>
<reference evidence="1" key="1">
    <citation type="submission" date="2020-07" db="EMBL/GenBank/DDBJ databases">
        <title>Genome sequence and genetic diversity analysis of an under-domesticated orphan crop, white fonio (Digitaria exilis).</title>
        <authorList>
            <person name="Bennetzen J.L."/>
            <person name="Chen S."/>
            <person name="Ma X."/>
            <person name="Wang X."/>
            <person name="Yssel A.E.J."/>
            <person name="Chaluvadi S.R."/>
            <person name="Johnson M."/>
            <person name="Gangashetty P."/>
            <person name="Hamidou F."/>
            <person name="Sanogo M.D."/>
            <person name="Zwaenepoel A."/>
            <person name="Wallace J."/>
            <person name="Van De Peer Y."/>
            <person name="Van Deynze A."/>
        </authorList>
    </citation>
    <scope>NUCLEOTIDE SEQUENCE</scope>
    <source>
        <tissue evidence="1">Leaves</tissue>
    </source>
</reference>
<evidence type="ECO:0000313" key="2">
    <source>
        <dbReference type="Proteomes" id="UP000636709"/>
    </source>
</evidence>
<dbReference type="Proteomes" id="UP000636709">
    <property type="component" value="Unassembled WGS sequence"/>
</dbReference>
<dbReference type="OrthoDB" id="599439at2759"/>
<organism evidence="1 2">
    <name type="scientific">Digitaria exilis</name>
    <dbReference type="NCBI Taxonomy" id="1010633"/>
    <lineage>
        <taxon>Eukaryota</taxon>
        <taxon>Viridiplantae</taxon>
        <taxon>Streptophyta</taxon>
        <taxon>Embryophyta</taxon>
        <taxon>Tracheophyta</taxon>
        <taxon>Spermatophyta</taxon>
        <taxon>Magnoliopsida</taxon>
        <taxon>Liliopsida</taxon>
        <taxon>Poales</taxon>
        <taxon>Poaceae</taxon>
        <taxon>PACMAD clade</taxon>
        <taxon>Panicoideae</taxon>
        <taxon>Panicodae</taxon>
        <taxon>Paniceae</taxon>
        <taxon>Anthephorinae</taxon>
        <taxon>Digitaria</taxon>
    </lineage>
</organism>
<accession>A0A835AU92</accession>
<gene>
    <name evidence="1" type="ORF">HU200_047838</name>
</gene>
<proteinExistence type="predicted"/>
<dbReference type="AlphaFoldDB" id="A0A835AU92"/>